<organism evidence="1">
    <name type="scientific">Rhodotorula toruloides</name>
    <name type="common">Yeast</name>
    <name type="synonym">Rhodosporidium toruloides</name>
    <dbReference type="NCBI Taxonomy" id="5286"/>
    <lineage>
        <taxon>Eukaryota</taxon>
        <taxon>Fungi</taxon>
        <taxon>Dikarya</taxon>
        <taxon>Basidiomycota</taxon>
        <taxon>Pucciniomycotina</taxon>
        <taxon>Microbotryomycetes</taxon>
        <taxon>Sporidiobolales</taxon>
        <taxon>Sporidiobolaceae</taxon>
        <taxon>Rhodotorula</taxon>
    </lineage>
</organism>
<sequence length="276" mass="30113">MTDSVQLVTTDDPPVTLTVSRATLVAQSKVFADLLSLPVGDSSPPSLTLTETKAALEPFLSVLTGETGDDAKYRSPDFSNWQTLAFLADKYDSPIVRHAVEAEIWRKLLSGNSPNEALSLATYTGPPSLIKTATLAAIKSGWKAGQVILAPGWEDKLASHAPHVWQGSHSLALGTQADWLTQLRHIASDIAVEHAAFLPYVHAKWGCTCCGATDHSRRVTWQALLFAKICHIHPVTPFTAEQEELPGICGRHQEKYMMEAGRMNSQYNDKAPKFPV</sequence>
<protein>
    <submittedName>
        <fullName evidence="1">RHTO0S23e01024g1_1</fullName>
    </submittedName>
</protein>
<reference evidence="1" key="1">
    <citation type="journal article" date="2014" name="Genome Announc.">
        <title>Draft genome sequence of Rhodosporidium toruloides CECT1137, an oleaginous yeast of biotechnological interest.</title>
        <authorList>
            <person name="Morin N."/>
            <person name="Calcas X."/>
            <person name="Devillers H."/>
            <person name="Durrens P."/>
            <person name="Sherman D.J."/>
            <person name="Nicaud J.-M."/>
            <person name="Neuveglise C."/>
        </authorList>
    </citation>
    <scope>NUCLEOTIDE SEQUENCE</scope>
    <source>
        <strain evidence="1">CECT1137</strain>
    </source>
</reference>
<dbReference type="AlphaFoldDB" id="A0A061BQ07"/>
<dbReference type="EMBL" id="LK052958">
    <property type="protein sequence ID" value="CDR49119.1"/>
    <property type="molecule type" value="Genomic_DNA"/>
</dbReference>
<dbReference type="OrthoDB" id="3357985at2759"/>
<gene>
    <name evidence="1" type="ORF">RHTO0S_23e01024g</name>
</gene>
<dbReference type="InterPro" id="IPR011333">
    <property type="entry name" value="SKP1/BTB/POZ_sf"/>
</dbReference>
<name>A0A061BQ07_RHOTO</name>
<evidence type="ECO:0000313" key="1">
    <source>
        <dbReference type="EMBL" id="CDR49119.1"/>
    </source>
</evidence>
<dbReference type="Gene3D" id="3.30.710.10">
    <property type="entry name" value="Potassium Channel Kv1.1, Chain A"/>
    <property type="match status" value="1"/>
</dbReference>
<proteinExistence type="predicted"/>
<accession>A0A061BQ07</accession>